<evidence type="ECO:0000256" key="1">
    <source>
        <dbReference type="ARBA" id="ARBA00022679"/>
    </source>
</evidence>
<dbReference type="PANTHER" id="PTHR11712">
    <property type="entry name" value="POLYKETIDE SYNTHASE-RELATED"/>
    <property type="match status" value="1"/>
</dbReference>
<dbReference type="Pfam" id="PF13723">
    <property type="entry name" value="Ketoacyl-synt_2"/>
    <property type="match status" value="1"/>
</dbReference>
<dbReference type="InterPro" id="IPR016039">
    <property type="entry name" value="Thiolase-like"/>
</dbReference>
<dbReference type="SUPFAM" id="SSF53901">
    <property type="entry name" value="Thiolase-like"/>
    <property type="match status" value="1"/>
</dbReference>
<dbReference type="GO" id="GO:0006633">
    <property type="term" value="P:fatty acid biosynthetic process"/>
    <property type="evidence" value="ECO:0007669"/>
    <property type="project" value="TreeGrafter"/>
</dbReference>
<accession>A0A9X2R8P8</accession>
<keyword evidence="4" id="KW-1185">Reference proteome</keyword>
<reference evidence="3" key="1">
    <citation type="submission" date="2022-07" db="EMBL/GenBank/DDBJ databases">
        <title>Gramela sediminis sp. nov., isolated from deep-sea sediment of the Indian Ocean.</title>
        <authorList>
            <person name="Shi H."/>
        </authorList>
    </citation>
    <scope>NUCLEOTIDE SEQUENCE</scope>
    <source>
        <strain evidence="3">GC03-9</strain>
    </source>
</reference>
<evidence type="ECO:0000313" key="3">
    <source>
        <dbReference type="EMBL" id="MCP9200467.1"/>
    </source>
</evidence>
<proteinExistence type="predicted"/>
<protein>
    <submittedName>
        <fullName evidence="3">Beta-ketoacyl synthase chain length factor</fullName>
    </submittedName>
</protein>
<dbReference type="Proteomes" id="UP001155280">
    <property type="component" value="Unassembled WGS sequence"/>
</dbReference>
<gene>
    <name evidence="3" type="ORF">MKO06_11130</name>
</gene>
<dbReference type="GO" id="GO:0004315">
    <property type="term" value="F:3-oxoacyl-[acyl-carrier-protein] synthase activity"/>
    <property type="evidence" value="ECO:0007669"/>
    <property type="project" value="TreeGrafter"/>
</dbReference>
<keyword evidence="1" id="KW-0808">Transferase</keyword>
<organism evidence="3 4">
    <name type="scientific">Christiangramia oceanisediminis</name>
    <dbReference type="NCBI Taxonomy" id="2920386"/>
    <lineage>
        <taxon>Bacteria</taxon>
        <taxon>Pseudomonadati</taxon>
        <taxon>Bacteroidota</taxon>
        <taxon>Flavobacteriia</taxon>
        <taxon>Flavobacteriales</taxon>
        <taxon>Flavobacteriaceae</taxon>
        <taxon>Christiangramia</taxon>
    </lineage>
</organism>
<dbReference type="PANTHER" id="PTHR11712:SF336">
    <property type="entry name" value="3-OXOACYL-[ACYL-CARRIER-PROTEIN] SYNTHASE, MITOCHONDRIAL"/>
    <property type="match status" value="1"/>
</dbReference>
<dbReference type="RefSeq" id="WP_241551253.1">
    <property type="nucleotide sequence ID" value="NZ_JANCNS010000002.1"/>
</dbReference>
<comment type="caution">
    <text evidence="3">The sequence shown here is derived from an EMBL/GenBank/DDBJ whole genome shotgun (WGS) entry which is preliminary data.</text>
</comment>
<feature type="domain" description="Beta-ketoacyl synthase-like N-terminal" evidence="2">
    <location>
        <begin position="40"/>
        <end position="173"/>
    </location>
</feature>
<dbReference type="InterPro" id="IPR000794">
    <property type="entry name" value="Beta-ketoacyl_synthase"/>
</dbReference>
<dbReference type="InterPro" id="IPR014030">
    <property type="entry name" value="Ketoacyl_synth_N"/>
</dbReference>
<dbReference type="EMBL" id="JANCNS010000002">
    <property type="protein sequence ID" value="MCP9200467.1"/>
    <property type="molecule type" value="Genomic_DNA"/>
</dbReference>
<sequence length="352" mass="38826">MNKVFINGISAISAQDEDIFDTGNFQEFSSSIVKAKDQDYKAVIKPMMLRRMSQAVKMGLYCSKKALTEAGIIQPGAIIIGTGQGCIQDTEKFMQSMIESEEGLLAPTSFIQSTHNTVGGQIALELNCNSYNMTYTQNSGSFESALLDSLMLINTGEETTVLVGGVDETSPAFTGFQVLDGQICKEQISGPDLLKKDTPGTMISESASFFVLDAKKQEKSYACVRDVCLKNRIQKQEPEQLILEFLKSNELDISEIDAVILGNNGDCRYDGYYSGIQEAIFSKTAQLAYKHLVGDNHSISAYAMWLGARIIAENRIPEAFQINHVTCDKIDKVLIYNQYLGKNHGLILLEKP</sequence>
<name>A0A9X2R8P8_9FLAO</name>
<dbReference type="AlphaFoldDB" id="A0A9X2R8P8"/>
<evidence type="ECO:0000313" key="4">
    <source>
        <dbReference type="Proteomes" id="UP001155280"/>
    </source>
</evidence>
<evidence type="ECO:0000259" key="2">
    <source>
        <dbReference type="Pfam" id="PF13723"/>
    </source>
</evidence>
<dbReference type="Gene3D" id="3.40.47.10">
    <property type="match status" value="1"/>
</dbReference>
<dbReference type="GO" id="GO:0005829">
    <property type="term" value="C:cytosol"/>
    <property type="evidence" value="ECO:0007669"/>
    <property type="project" value="TreeGrafter"/>
</dbReference>